<organism evidence="1 2">
    <name type="scientific">Flavonifractor plautii</name>
    <name type="common">Fusobacterium plautii</name>
    <dbReference type="NCBI Taxonomy" id="292800"/>
    <lineage>
        <taxon>Bacteria</taxon>
        <taxon>Bacillati</taxon>
        <taxon>Bacillota</taxon>
        <taxon>Clostridia</taxon>
        <taxon>Eubacteriales</taxon>
        <taxon>Oscillospiraceae</taxon>
        <taxon>Flavonifractor</taxon>
    </lineage>
</organism>
<protein>
    <submittedName>
        <fullName evidence="1">Uncharacterized protein</fullName>
    </submittedName>
</protein>
<sequence length="110" mass="12505">MSYSVSGTMITLTRGDTFSALITITDLNDNQYIPMNGDRIRFAMKNDYNDETPLLIKEIPIDTMILTLNPEDTKHLPFGKYVYDIELTKATGEVDTFITKAILKLTEEVH</sequence>
<dbReference type="Proteomes" id="UP000434475">
    <property type="component" value="Unassembled WGS sequence"/>
</dbReference>
<reference evidence="1 2" key="1">
    <citation type="journal article" date="2019" name="Nat. Med.">
        <title>A library of human gut bacterial isolates paired with longitudinal multiomics data enables mechanistic microbiome research.</title>
        <authorList>
            <person name="Poyet M."/>
            <person name="Groussin M."/>
            <person name="Gibbons S.M."/>
            <person name="Avila-Pacheco J."/>
            <person name="Jiang X."/>
            <person name="Kearney S.M."/>
            <person name="Perrotta A.R."/>
            <person name="Berdy B."/>
            <person name="Zhao S."/>
            <person name="Lieberman T.D."/>
            <person name="Swanson P.K."/>
            <person name="Smith M."/>
            <person name="Roesemann S."/>
            <person name="Alexander J.E."/>
            <person name="Rich S.A."/>
            <person name="Livny J."/>
            <person name="Vlamakis H."/>
            <person name="Clish C."/>
            <person name="Bullock K."/>
            <person name="Deik A."/>
            <person name="Scott J."/>
            <person name="Pierce K.A."/>
            <person name="Xavier R.J."/>
            <person name="Alm E.J."/>
        </authorList>
    </citation>
    <scope>NUCLEOTIDE SEQUENCE [LARGE SCALE GENOMIC DNA]</scope>
    <source>
        <strain evidence="1 2">BIOML-A2</strain>
    </source>
</reference>
<gene>
    <name evidence="1" type="ORF">GKE97_07110</name>
</gene>
<accession>A0A6I2QZC1</accession>
<name>A0A6I2QZC1_FLAPL</name>
<dbReference type="RefSeq" id="WP_009325107.1">
    <property type="nucleotide sequence ID" value="NZ_WKPR01000005.1"/>
</dbReference>
<comment type="caution">
    <text evidence="1">The sequence shown here is derived from an EMBL/GenBank/DDBJ whole genome shotgun (WGS) entry which is preliminary data.</text>
</comment>
<dbReference type="AlphaFoldDB" id="A0A6I2QZC1"/>
<proteinExistence type="predicted"/>
<evidence type="ECO:0000313" key="1">
    <source>
        <dbReference type="EMBL" id="MSB19285.1"/>
    </source>
</evidence>
<evidence type="ECO:0000313" key="2">
    <source>
        <dbReference type="Proteomes" id="UP000434475"/>
    </source>
</evidence>
<dbReference type="EMBL" id="WKPR01000005">
    <property type="protein sequence ID" value="MSB19285.1"/>
    <property type="molecule type" value="Genomic_DNA"/>
</dbReference>